<name>A0ABW3P2T8_9SPHN</name>
<evidence type="ECO:0000313" key="2">
    <source>
        <dbReference type="Proteomes" id="UP001597203"/>
    </source>
</evidence>
<protein>
    <submittedName>
        <fullName evidence="1">Helix-turn-helix domain-containing protein</fullName>
    </submittedName>
</protein>
<comment type="caution">
    <text evidence="1">The sequence shown here is derived from an EMBL/GenBank/DDBJ whole genome shotgun (WGS) entry which is preliminary data.</text>
</comment>
<dbReference type="Proteomes" id="UP001597203">
    <property type="component" value="Unassembled WGS sequence"/>
</dbReference>
<dbReference type="EMBL" id="JBHTLS010000106">
    <property type="protein sequence ID" value="MFD1104587.1"/>
    <property type="molecule type" value="Genomic_DNA"/>
</dbReference>
<sequence>MVAKADLLGRKFGELTVIAEAQSDASGKAKWLCSCSCGAEKAVAAASLLRGLTRSCGAQKHRAPNVIHGHAHAKAQTGEYKSWAAIIQRCTNPNNPGYAAYGGAGIDVCERWRSFSNFLEDMGPKPTKFHSIDRLDNSRGYHPDNCRWATKREQVLNRAYTKLSDALAIMVRESKRSHGALAKELGVSKSTIAAIRSGRNWSDVS</sequence>
<keyword evidence="2" id="KW-1185">Reference proteome</keyword>
<gene>
    <name evidence="1" type="ORF">ACFQ24_06840</name>
</gene>
<reference evidence="2" key="1">
    <citation type="journal article" date="2019" name="Int. J. Syst. Evol. Microbiol.">
        <title>The Global Catalogue of Microorganisms (GCM) 10K type strain sequencing project: providing services to taxonomists for standard genome sequencing and annotation.</title>
        <authorList>
            <consortium name="The Broad Institute Genomics Platform"/>
            <consortium name="The Broad Institute Genome Sequencing Center for Infectious Disease"/>
            <person name="Wu L."/>
            <person name="Ma J."/>
        </authorList>
    </citation>
    <scope>NUCLEOTIDE SEQUENCE [LARGE SCALE GENOMIC DNA]</scope>
    <source>
        <strain evidence="2">CCUG 54329</strain>
    </source>
</reference>
<evidence type="ECO:0000313" key="1">
    <source>
        <dbReference type="EMBL" id="MFD1104587.1"/>
    </source>
</evidence>
<accession>A0ABW3P2T8</accession>
<proteinExistence type="predicted"/>
<organism evidence="1 2">
    <name type="scientific">Sphingobium olei</name>
    <dbReference type="NCBI Taxonomy" id="420955"/>
    <lineage>
        <taxon>Bacteria</taxon>
        <taxon>Pseudomonadati</taxon>
        <taxon>Pseudomonadota</taxon>
        <taxon>Alphaproteobacteria</taxon>
        <taxon>Sphingomonadales</taxon>
        <taxon>Sphingomonadaceae</taxon>
        <taxon>Sphingobium</taxon>
    </lineage>
</organism>
<dbReference type="RefSeq" id="WP_380909967.1">
    <property type="nucleotide sequence ID" value="NZ_JBHTLS010000106.1"/>
</dbReference>